<sequence length="125" mass="13747">MSTSHHYPHNMILIIMKCGVWWRIDGRSKREFMAAAVHQNIASGKEDNSGGSSMVEYTALVDVVKSDAPVFFATSIVAAPSTTLPTTRSRTGVFNTQCRSRRVGENMLTKGDERNSRRASVIAVS</sequence>
<accession>A0AAW0GD94</accession>
<organism evidence="1 2">
    <name type="scientific">Cerrena zonata</name>
    <dbReference type="NCBI Taxonomy" id="2478898"/>
    <lineage>
        <taxon>Eukaryota</taxon>
        <taxon>Fungi</taxon>
        <taxon>Dikarya</taxon>
        <taxon>Basidiomycota</taxon>
        <taxon>Agaricomycotina</taxon>
        <taxon>Agaricomycetes</taxon>
        <taxon>Polyporales</taxon>
        <taxon>Cerrenaceae</taxon>
        <taxon>Cerrena</taxon>
    </lineage>
</organism>
<evidence type="ECO:0000313" key="1">
    <source>
        <dbReference type="EMBL" id="KAK7689314.1"/>
    </source>
</evidence>
<protein>
    <submittedName>
        <fullName evidence="1">Uncharacterized protein</fullName>
    </submittedName>
</protein>
<dbReference type="Proteomes" id="UP001385951">
    <property type="component" value="Unassembled WGS sequence"/>
</dbReference>
<keyword evidence="2" id="KW-1185">Reference proteome</keyword>
<reference evidence="1 2" key="1">
    <citation type="submission" date="2022-09" db="EMBL/GenBank/DDBJ databases">
        <authorList>
            <person name="Palmer J.M."/>
        </authorList>
    </citation>
    <scope>NUCLEOTIDE SEQUENCE [LARGE SCALE GENOMIC DNA]</scope>
    <source>
        <strain evidence="1 2">DSM 7382</strain>
    </source>
</reference>
<proteinExistence type="predicted"/>
<dbReference type="AlphaFoldDB" id="A0AAW0GD94"/>
<gene>
    <name evidence="1" type="ORF">QCA50_007105</name>
</gene>
<comment type="caution">
    <text evidence="1">The sequence shown here is derived from an EMBL/GenBank/DDBJ whole genome shotgun (WGS) entry which is preliminary data.</text>
</comment>
<evidence type="ECO:0000313" key="2">
    <source>
        <dbReference type="Proteomes" id="UP001385951"/>
    </source>
</evidence>
<name>A0AAW0GD94_9APHY</name>
<dbReference type="EMBL" id="JASBNA010000008">
    <property type="protein sequence ID" value="KAK7689314.1"/>
    <property type="molecule type" value="Genomic_DNA"/>
</dbReference>